<proteinExistence type="predicted"/>
<protein>
    <submittedName>
        <fullName evidence="1">Uncharacterized protein</fullName>
    </submittedName>
</protein>
<dbReference type="AlphaFoldDB" id="A0A4Q7NM53"/>
<reference evidence="1 2" key="1">
    <citation type="submission" date="2019-02" db="EMBL/GenBank/DDBJ databases">
        <title>Genomic Encyclopedia of Type Strains, Phase IV (KMG-IV): sequencing the most valuable type-strain genomes for metagenomic binning, comparative biology and taxonomic classification.</title>
        <authorList>
            <person name="Goeker M."/>
        </authorList>
    </citation>
    <scope>NUCLEOTIDE SEQUENCE [LARGE SCALE GENOMIC DNA]</scope>
    <source>
        <strain evidence="1 2">K24</strain>
    </source>
</reference>
<dbReference type="RefSeq" id="WP_130357164.1">
    <property type="nucleotide sequence ID" value="NZ_SGXC01000001.1"/>
</dbReference>
<evidence type="ECO:0000313" key="2">
    <source>
        <dbReference type="Proteomes" id="UP000292445"/>
    </source>
</evidence>
<name>A0A4Q7NM53_9BURK</name>
<evidence type="ECO:0000313" key="1">
    <source>
        <dbReference type="EMBL" id="RZS86038.1"/>
    </source>
</evidence>
<accession>A0A4Q7NM53</accession>
<dbReference type="EMBL" id="SGXC01000001">
    <property type="protein sequence ID" value="RZS86038.1"/>
    <property type="molecule type" value="Genomic_DNA"/>
</dbReference>
<gene>
    <name evidence="1" type="ORF">EV675_2072</name>
</gene>
<comment type="caution">
    <text evidence="1">The sequence shown here is derived from an EMBL/GenBank/DDBJ whole genome shotgun (WGS) entry which is preliminary data.</text>
</comment>
<keyword evidence="2" id="KW-1185">Reference proteome</keyword>
<sequence length="106" mass="11077">MEKSLAAEAAIAQIKEVVRQYTAPAGIPKYEALRQIIDIVEDYVAPAQSAEVFAEEITAAMIAAGAAAARINVERTGGNDPVVIYRAMRTEAIKAALGAPACSSGE</sequence>
<dbReference type="Proteomes" id="UP000292445">
    <property type="component" value="Unassembled WGS sequence"/>
</dbReference>
<organism evidence="1 2">
    <name type="scientific">Pigmentiphaga kullae</name>
    <dbReference type="NCBI Taxonomy" id="151784"/>
    <lineage>
        <taxon>Bacteria</taxon>
        <taxon>Pseudomonadati</taxon>
        <taxon>Pseudomonadota</taxon>
        <taxon>Betaproteobacteria</taxon>
        <taxon>Burkholderiales</taxon>
        <taxon>Alcaligenaceae</taxon>
        <taxon>Pigmentiphaga</taxon>
    </lineage>
</organism>